<feature type="domain" description="DDH" evidence="6">
    <location>
        <begin position="83"/>
        <end position="226"/>
    </location>
</feature>
<evidence type="ECO:0000256" key="4">
    <source>
        <dbReference type="ARBA" id="ARBA00022801"/>
    </source>
</evidence>
<dbReference type="Proteomes" id="UP000549765">
    <property type="component" value="Unassembled WGS sequence"/>
</dbReference>
<dbReference type="Pfam" id="PF17768">
    <property type="entry name" value="RecJ_OB"/>
    <property type="match status" value="1"/>
</dbReference>
<gene>
    <name evidence="10" type="primary">recJ</name>
    <name evidence="10" type="ORF">HF964_05350</name>
</gene>
<evidence type="ECO:0000259" key="9">
    <source>
        <dbReference type="Pfam" id="PF17768"/>
    </source>
</evidence>
<dbReference type="Pfam" id="PF01368">
    <property type="entry name" value="DHH"/>
    <property type="match status" value="1"/>
</dbReference>
<keyword evidence="4" id="KW-0378">Hydrolase</keyword>
<dbReference type="GO" id="GO:0006310">
    <property type="term" value="P:DNA recombination"/>
    <property type="evidence" value="ECO:0007669"/>
    <property type="project" value="InterPro"/>
</dbReference>
<keyword evidence="11" id="KW-1185">Reference proteome</keyword>
<feature type="domain" description="RecJ OB" evidence="9">
    <location>
        <begin position="456"/>
        <end position="559"/>
    </location>
</feature>
<protein>
    <recommendedName>
        <fullName evidence="2">Single-stranded-DNA-specific exonuclease RecJ</fullName>
    </recommendedName>
</protein>
<dbReference type="Pfam" id="PF10141">
    <property type="entry name" value="ssDNA-exonuc_C"/>
    <property type="match status" value="1"/>
</dbReference>
<evidence type="ECO:0000259" key="6">
    <source>
        <dbReference type="Pfam" id="PF01368"/>
    </source>
</evidence>
<dbReference type="PANTHER" id="PTHR30255">
    <property type="entry name" value="SINGLE-STRANDED-DNA-SPECIFIC EXONUCLEASE RECJ"/>
    <property type="match status" value="1"/>
</dbReference>
<comment type="caution">
    <text evidence="10">The sequence shown here is derived from an EMBL/GenBank/DDBJ whole genome shotgun (WGS) entry which is preliminary data.</text>
</comment>
<dbReference type="InterPro" id="IPR051673">
    <property type="entry name" value="SSDNA_exonuclease_RecJ"/>
</dbReference>
<name>A0A7X6N2R8_9LACO</name>
<dbReference type="AlphaFoldDB" id="A0A7X6N2R8"/>
<reference evidence="10 11" key="1">
    <citation type="submission" date="2020-04" db="EMBL/GenBank/DDBJ databases">
        <title>MicrobeNet Type strains.</title>
        <authorList>
            <person name="Nicholson A.C."/>
        </authorList>
    </citation>
    <scope>NUCLEOTIDE SEQUENCE [LARGE SCALE GENOMIC DNA]</scope>
    <source>
        <strain evidence="10 11">CCUG 61472</strain>
    </source>
</reference>
<evidence type="ECO:0000256" key="3">
    <source>
        <dbReference type="ARBA" id="ARBA00022722"/>
    </source>
</evidence>
<accession>A0A7X6N2R8</accession>
<feature type="domain" description="Single-stranded-DNA-specific exonuclease RecJ C-terminal" evidence="8">
    <location>
        <begin position="567"/>
        <end position="759"/>
    </location>
</feature>
<dbReference type="Gene3D" id="3.10.310.30">
    <property type="match status" value="1"/>
</dbReference>
<feature type="domain" description="DHHA1" evidence="7">
    <location>
        <begin position="346"/>
        <end position="435"/>
    </location>
</feature>
<evidence type="ECO:0000313" key="11">
    <source>
        <dbReference type="Proteomes" id="UP000549765"/>
    </source>
</evidence>
<evidence type="ECO:0000256" key="2">
    <source>
        <dbReference type="ARBA" id="ARBA00019841"/>
    </source>
</evidence>
<proteinExistence type="inferred from homology"/>
<evidence type="ECO:0000259" key="7">
    <source>
        <dbReference type="Pfam" id="PF02272"/>
    </source>
</evidence>
<dbReference type="Pfam" id="PF02272">
    <property type="entry name" value="DHHA1"/>
    <property type="match status" value="1"/>
</dbReference>
<dbReference type="NCBIfam" id="TIGR00644">
    <property type="entry name" value="recJ"/>
    <property type="match status" value="1"/>
</dbReference>
<dbReference type="InterPro" id="IPR001667">
    <property type="entry name" value="DDH_dom"/>
</dbReference>
<evidence type="ECO:0000313" key="10">
    <source>
        <dbReference type="EMBL" id="NKZ24234.1"/>
    </source>
</evidence>
<dbReference type="GO" id="GO:0008409">
    <property type="term" value="F:5'-3' exonuclease activity"/>
    <property type="evidence" value="ECO:0007669"/>
    <property type="project" value="InterPro"/>
</dbReference>
<dbReference type="SUPFAM" id="SSF64182">
    <property type="entry name" value="DHH phosphoesterases"/>
    <property type="match status" value="1"/>
</dbReference>
<dbReference type="InterPro" id="IPR038763">
    <property type="entry name" value="DHH_sf"/>
</dbReference>
<evidence type="ECO:0000256" key="1">
    <source>
        <dbReference type="ARBA" id="ARBA00005915"/>
    </source>
</evidence>
<keyword evidence="5 10" id="KW-0269">Exonuclease</keyword>
<dbReference type="InterPro" id="IPR041122">
    <property type="entry name" value="RecJ_OB"/>
</dbReference>
<dbReference type="PANTHER" id="PTHR30255:SF2">
    <property type="entry name" value="SINGLE-STRANDED-DNA-SPECIFIC EXONUCLEASE RECJ"/>
    <property type="match status" value="1"/>
</dbReference>
<dbReference type="InterPro" id="IPR018779">
    <property type="entry name" value="RecJ_C"/>
</dbReference>
<dbReference type="Gene3D" id="3.90.1640.30">
    <property type="match status" value="1"/>
</dbReference>
<sequence>MIDSHYEWQVLTNATDSEDQQLAESLGLPIVMVKLLKKRGLTSATAIETFLNPSPAEINDPFMLHDMERVIDRINEALINGEHITIYGDYDTDGITSTAIMYETLTMLDADVDFYVPNRFTDGYGPNKDVYERLIRQGTQLIITVDNGVSGHAAIDFANENGVDVIVTDHHEIPNELPAAYAIIHPQHPESEYPYKYLSGVGVAFKVATALLEEIPQEMMDLVALGEIADLVPLTGENRVLVTYGLKMLAQTTRPGLQALMELAGIGLHEITAEKVAFGITPRLNAIGRLESAQLGVELLVTQNPDDASNFAQTVNQLNDTRKQIVNDILAEAKSQIATVDLTSQKTIVLAGDGWHEGVLGIVASQVVELTNRPTIILTQANGKLKGSARSIEGFDLFQALSAHDDLFSSFGGHASAAGLSLVSSNLDKLKVAFEHEADIQNIILGTKAPLIIAEKLPVEAVNEQLLMAIQRLAPFGNGNEQPYFEITGIVSDIKQIGAEKNHLKFNLLANDVKLAALAFGKGELGTGLLIDKAPLNVVATLTENTWQGQTSLQLMVKDLQQGGLAIIDQRTNKLRPDNFKLTGQYVFFNPKVKTQLMPYLNTESSAVSITNGDKLVNNVPTILVDLPKKLADLELLKGYQFKELRVIFYTSQHVYLESLPTKADFGKLYKYFLGHANIPIRDELSKLAKFLQIGVNQLSLMITVFFELGFVRIENGVLNVLPNPEHADITSAPSYQGWITKQAIEKSLIYSKTSELTKILESLIS</sequence>
<dbReference type="GO" id="GO:0003676">
    <property type="term" value="F:nucleic acid binding"/>
    <property type="evidence" value="ECO:0007669"/>
    <property type="project" value="InterPro"/>
</dbReference>
<evidence type="ECO:0000256" key="5">
    <source>
        <dbReference type="ARBA" id="ARBA00022839"/>
    </source>
</evidence>
<comment type="similarity">
    <text evidence="1">Belongs to the RecJ family.</text>
</comment>
<dbReference type="RefSeq" id="WP_168722031.1">
    <property type="nucleotide sequence ID" value="NZ_JAAXPN010000004.1"/>
</dbReference>
<dbReference type="InterPro" id="IPR004610">
    <property type="entry name" value="RecJ"/>
</dbReference>
<keyword evidence="3" id="KW-0540">Nuclease</keyword>
<dbReference type="GO" id="GO:0006281">
    <property type="term" value="P:DNA repair"/>
    <property type="evidence" value="ECO:0007669"/>
    <property type="project" value="InterPro"/>
</dbReference>
<evidence type="ECO:0000259" key="8">
    <source>
        <dbReference type="Pfam" id="PF10141"/>
    </source>
</evidence>
<organism evidence="10 11">
    <name type="scientific">Periweissella fabalis</name>
    <dbReference type="NCBI Taxonomy" id="1070421"/>
    <lineage>
        <taxon>Bacteria</taxon>
        <taxon>Bacillati</taxon>
        <taxon>Bacillota</taxon>
        <taxon>Bacilli</taxon>
        <taxon>Lactobacillales</taxon>
        <taxon>Lactobacillaceae</taxon>
        <taxon>Periweissella</taxon>
    </lineage>
</organism>
<dbReference type="InterPro" id="IPR003156">
    <property type="entry name" value="DHHA1_dom"/>
</dbReference>
<dbReference type="EMBL" id="JAAXPN010000004">
    <property type="protein sequence ID" value="NKZ24234.1"/>
    <property type="molecule type" value="Genomic_DNA"/>
</dbReference>